<protein>
    <recommendedName>
        <fullName evidence="1">Endoribonuclease L-PSP/chorismate mutase-like domain-containing protein</fullName>
    </recommendedName>
</protein>
<sequence length="137" mass="14899">VAAYEPWMRTGNLVLTSGQLPWRDGEMAFAGRCGEEITEDQGYQAARQCAINAIAQIKAAAGDLDRVRRIVKVDGYVHTAPGFRGHPQVLNGASELFNTVFGERGRHARLAIGVDEMPLNAAVQICVTAEIEDYPIS</sequence>
<dbReference type="SUPFAM" id="SSF55298">
    <property type="entry name" value="YjgF-like"/>
    <property type="match status" value="1"/>
</dbReference>
<organism evidence="2">
    <name type="scientific">marine metagenome</name>
    <dbReference type="NCBI Taxonomy" id="408172"/>
    <lineage>
        <taxon>unclassified sequences</taxon>
        <taxon>metagenomes</taxon>
        <taxon>ecological metagenomes</taxon>
    </lineage>
</organism>
<feature type="domain" description="Endoribonuclease L-PSP/chorismate mutase-like" evidence="1">
    <location>
        <begin position="2"/>
        <end position="130"/>
    </location>
</feature>
<feature type="non-terminal residue" evidence="2">
    <location>
        <position position="1"/>
    </location>
</feature>
<dbReference type="InterPro" id="IPR035959">
    <property type="entry name" value="RutC-like_sf"/>
</dbReference>
<evidence type="ECO:0000259" key="1">
    <source>
        <dbReference type="Pfam" id="PF14588"/>
    </source>
</evidence>
<dbReference type="PANTHER" id="PTHR43760">
    <property type="entry name" value="ENDORIBONUCLEASE-RELATED"/>
    <property type="match status" value="1"/>
</dbReference>
<dbReference type="AlphaFoldDB" id="A0A382DGL3"/>
<evidence type="ECO:0000313" key="2">
    <source>
        <dbReference type="EMBL" id="SVB36763.1"/>
    </source>
</evidence>
<dbReference type="EMBL" id="UINC01038966">
    <property type="protein sequence ID" value="SVB36763.1"/>
    <property type="molecule type" value="Genomic_DNA"/>
</dbReference>
<dbReference type="CDD" id="cd02199">
    <property type="entry name" value="YjgF_YER057c_UK114_like_1"/>
    <property type="match status" value="1"/>
</dbReference>
<dbReference type="Pfam" id="PF14588">
    <property type="entry name" value="YjgF_endoribonc"/>
    <property type="match status" value="1"/>
</dbReference>
<dbReference type="PANTHER" id="PTHR43760:SF1">
    <property type="entry name" value="ENDORIBONUCLEASE L-PSP_CHORISMATE MUTASE-LIKE DOMAIN-CONTAINING PROTEIN"/>
    <property type="match status" value="1"/>
</dbReference>
<reference evidence="2" key="1">
    <citation type="submission" date="2018-05" db="EMBL/GenBank/DDBJ databases">
        <authorList>
            <person name="Lanie J.A."/>
            <person name="Ng W.-L."/>
            <person name="Kazmierczak K.M."/>
            <person name="Andrzejewski T.M."/>
            <person name="Davidsen T.M."/>
            <person name="Wayne K.J."/>
            <person name="Tettelin H."/>
            <person name="Glass J.I."/>
            <person name="Rusch D."/>
            <person name="Podicherti R."/>
            <person name="Tsui H.-C.T."/>
            <person name="Winkler M.E."/>
        </authorList>
    </citation>
    <scope>NUCLEOTIDE SEQUENCE</scope>
</reference>
<proteinExistence type="predicted"/>
<dbReference type="InterPro" id="IPR013813">
    <property type="entry name" value="Endoribo_LPSP/chorism_mut-like"/>
</dbReference>
<dbReference type="Gene3D" id="3.30.1330.40">
    <property type="entry name" value="RutC-like"/>
    <property type="match status" value="1"/>
</dbReference>
<gene>
    <name evidence="2" type="ORF">METZ01_LOCUS189617</name>
</gene>
<accession>A0A382DGL3</accession>
<name>A0A382DGL3_9ZZZZ</name>